<evidence type="ECO:0008006" key="2">
    <source>
        <dbReference type="Google" id="ProtNLM"/>
    </source>
</evidence>
<dbReference type="EMBL" id="FLUL01000001">
    <property type="protein sequence ID" value="SBV97257.1"/>
    <property type="molecule type" value="Genomic_DNA"/>
</dbReference>
<protein>
    <recommendedName>
        <fullName evidence="2">DUF4595 domain-containing protein</fullName>
    </recommendedName>
</protein>
<organism evidence="1">
    <name type="scientific">uncultured Dysgonomonas sp</name>
    <dbReference type="NCBI Taxonomy" id="206096"/>
    <lineage>
        <taxon>Bacteria</taxon>
        <taxon>Pseudomonadati</taxon>
        <taxon>Bacteroidota</taxon>
        <taxon>Bacteroidia</taxon>
        <taxon>Bacteroidales</taxon>
        <taxon>Dysgonomonadaceae</taxon>
        <taxon>Dysgonomonas</taxon>
        <taxon>environmental samples</taxon>
    </lineage>
</organism>
<evidence type="ECO:0000313" key="1">
    <source>
        <dbReference type="EMBL" id="SBV97257.1"/>
    </source>
</evidence>
<accession>A0A212JCS8</accession>
<dbReference type="AlphaFoldDB" id="A0A212JCS8"/>
<gene>
    <name evidence="1" type="ORF">KL86DYS2_11240</name>
</gene>
<sequence length="315" mass="36814">MKFSSYVISSIILIIICLSCSDESIRLYHPPQEDPEPEPEIPEYYWLLKTVTYPEDNPGFSFRYSQEFTYTDNDLMKTIQSSNIKDSAIVVDYISDKKVSYSRLIKQSESTIYYDSLLVFRNDKKQAEYALHVRHTERTSNGKISKQVTINDSTTFIYDDAGYIKQLDHYDKTGVTSSLNYTENYTIKDGNITEITTSKGYRFVYTYDDKEYAAPSDYCYEMPRNTFNMASTCWLMASLPFLSEHMGTKNKNNIIQAEIIQMEGERKYADIKYNYTFDENNLVSQIVMSGTTKYNKTFENYITSFSYIQKEKKKN</sequence>
<proteinExistence type="predicted"/>
<name>A0A212JCS8_9BACT</name>
<dbReference type="RefSeq" id="WP_135103977.1">
    <property type="nucleotide sequence ID" value="NZ_LT599021.1"/>
</dbReference>
<reference evidence="1" key="1">
    <citation type="submission" date="2016-04" db="EMBL/GenBank/DDBJ databases">
        <authorList>
            <person name="Evans L.H."/>
            <person name="Alamgir A."/>
            <person name="Owens N."/>
            <person name="Weber N.D."/>
            <person name="Virtaneva K."/>
            <person name="Barbian K."/>
            <person name="Babar A."/>
            <person name="Rosenke K."/>
        </authorList>
    </citation>
    <scope>NUCLEOTIDE SEQUENCE</scope>
    <source>
        <strain evidence="1">86-2</strain>
    </source>
</reference>